<dbReference type="AlphaFoldDB" id="A0AAD4W2U9"/>
<evidence type="ECO:0000256" key="2">
    <source>
        <dbReference type="SAM" id="MobiDB-lite"/>
    </source>
</evidence>
<evidence type="ECO:0000256" key="1">
    <source>
        <dbReference type="SAM" id="Coils"/>
    </source>
</evidence>
<keyword evidence="1" id="KW-0175">Coiled coil</keyword>
<evidence type="ECO:0000313" key="3">
    <source>
        <dbReference type="EMBL" id="KAI5334576.1"/>
    </source>
</evidence>
<feature type="compositionally biased region" description="Basic residues" evidence="2">
    <location>
        <begin position="9"/>
        <end position="23"/>
    </location>
</feature>
<gene>
    <name evidence="3" type="ORF">L3X38_024709</name>
</gene>
<accession>A0AAD4W2U9</accession>
<keyword evidence="4" id="KW-1185">Reference proteome</keyword>
<dbReference type="EMBL" id="JAJFAZ020000004">
    <property type="protein sequence ID" value="KAI5334576.1"/>
    <property type="molecule type" value="Genomic_DNA"/>
</dbReference>
<comment type="caution">
    <text evidence="3">The sequence shown here is derived from an EMBL/GenBank/DDBJ whole genome shotgun (WGS) entry which is preliminary data.</text>
</comment>
<protein>
    <submittedName>
        <fullName evidence="3">Uncharacterized protein</fullName>
    </submittedName>
</protein>
<feature type="region of interest" description="Disordered" evidence="2">
    <location>
        <begin position="1"/>
        <end position="29"/>
    </location>
</feature>
<evidence type="ECO:0000313" key="4">
    <source>
        <dbReference type="Proteomes" id="UP001054821"/>
    </source>
</evidence>
<name>A0AAD4W2U9_PRUDU</name>
<organism evidence="3 4">
    <name type="scientific">Prunus dulcis</name>
    <name type="common">Almond</name>
    <name type="synonym">Amygdalus dulcis</name>
    <dbReference type="NCBI Taxonomy" id="3755"/>
    <lineage>
        <taxon>Eukaryota</taxon>
        <taxon>Viridiplantae</taxon>
        <taxon>Streptophyta</taxon>
        <taxon>Embryophyta</taxon>
        <taxon>Tracheophyta</taxon>
        <taxon>Spermatophyta</taxon>
        <taxon>Magnoliopsida</taxon>
        <taxon>eudicotyledons</taxon>
        <taxon>Gunneridae</taxon>
        <taxon>Pentapetalae</taxon>
        <taxon>rosids</taxon>
        <taxon>fabids</taxon>
        <taxon>Rosales</taxon>
        <taxon>Rosaceae</taxon>
        <taxon>Amygdaloideae</taxon>
        <taxon>Amygdaleae</taxon>
        <taxon>Prunus</taxon>
    </lineage>
</organism>
<reference evidence="3 4" key="1">
    <citation type="journal article" date="2022" name="G3 (Bethesda)">
        <title>Whole-genome sequence and methylome profiling of the almond [Prunus dulcis (Mill.) D.A. Webb] cultivar 'Nonpareil'.</title>
        <authorList>
            <person name="D'Amico-Willman K.M."/>
            <person name="Ouma W.Z."/>
            <person name="Meulia T."/>
            <person name="Sideli G.M."/>
            <person name="Gradziel T.M."/>
            <person name="Fresnedo-Ramirez J."/>
        </authorList>
    </citation>
    <scope>NUCLEOTIDE SEQUENCE [LARGE SCALE GENOMIC DNA]</scope>
    <source>
        <strain evidence="3">Clone GOH B32 T37-40</strain>
    </source>
</reference>
<dbReference type="Proteomes" id="UP001054821">
    <property type="component" value="Chromosome 4"/>
</dbReference>
<proteinExistence type="predicted"/>
<sequence length="132" mass="15120">MIGREKDRKKGKKAVRSSVRKGKKNVEDEKPKRINIPGWSIKGLSYALQPVILCLLQPSQLEMSQPYWSWESDVPECDAPSVALRVRKDLDELNFVVQQLRNELAVLHREERVLRLEKCTSHADARKTGDVG</sequence>
<feature type="coiled-coil region" evidence="1">
    <location>
        <begin position="83"/>
        <end position="117"/>
    </location>
</feature>